<protein>
    <submittedName>
        <fullName evidence="1">Uncharacterized protein</fullName>
    </submittedName>
</protein>
<accession>A0ABT0AP39</accession>
<sequence>MELGVFDIDNESGLWDGEYGVNTLIEKLREINSTQFYEIDLDVSELTDDFFNQTGMSNAETVHAVYFGNIKSLNNAYIGFDGYGNFKTYSETEYQEEIAMYVKDLGLF</sequence>
<dbReference type="EMBL" id="JAAEDA010000019">
    <property type="protein sequence ID" value="MCJ1978306.1"/>
    <property type="molecule type" value="Genomic_DNA"/>
</dbReference>
<dbReference type="RefSeq" id="WP_243915238.1">
    <property type="nucleotide sequence ID" value="NZ_JAAECY010000066.1"/>
</dbReference>
<gene>
    <name evidence="1" type="ORF">GYN19_10120</name>
</gene>
<comment type="caution">
    <text evidence="1">The sequence shown here is derived from an EMBL/GenBank/DDBJ whole genome shotgun (WGS) entry which is preliminary data.</text>
</comment>
<organism evidence="1 2">
    <name type="scientific">Pseudolactococcus paracarnosus</name>
    <dbReference type="NCBI Taxonomy" id="2749962"/>
    <lineage>
        <taxon>Bacteria</taxon>
        <taxon>Bacillati</taxon>
        <taxon>Bacillota</taxon>
        <taxon>Bacilli</taxon>
        <taxon>Lactobacillales</taxon>
        <taxon>Streptococcaceae</taxon>
        <taxon>Pseudolactococcus</taxon>
    </lineage>
</organism>
<evidence type="ECO:0000313" key="2">
    <source>
        <dbReference type="Proteomes" id="UP001522462"/>
    </source>
</evidence>
<evidence type="ECO:0000313" key="1">
    <source>
        <dbReference type="EMBL" id="MCJ1978306.1"/>
    </source>
</evidence>
<reference evidence="1 2" key="1">
    <citation type="journal article" date="2022" name="Microbiol. Res.">
        <title>Comparative genome analysis, predicted lifestyle and antimicrobial strategies of Lactococcus carnosus and Lactococcus paracarnosus isolated from meat.</title>
        <authorList>
            <person name="Werum V."/>
            <person name="Ehrmann M."/>
            <person name="Vogel R."/>
            <person name="Hilgarth M."/>
        </authorList>
    </citation>
    <scope>NUCLEOTIDE SEQUENCE [LARGE SCALE GENOMIC DNA]</scope>
    <source>
        <strain evidence="1 2">TMW21897</strain>
    </source>
</reference>
<proteinExistence type="predicted"/>
<keyword evidence="2" id="KW-1185">Reference proteome</keyword>
<name>A0ABT0AP39_9LACT</name>
<dbReference type="Proteomes" id="UP001522462">
    <property type="component" value="Unassembled WGS sequence"/>
</dbReference>